<evidence type="ECO:0000313" key="1">
    <source>
        <dbReference type="EMBL" id="OOZ40068.1"/>
    </source>
</evidence>
<dbReference type="Proteomes" id="UP000191110">
    <property type="component" value="Unassembled WGS sequence"/>
</dbReference>
<keyword evidence="2" id="KW-1185">Reference proteome</keyword>
<accession>A0A1T2L4N1</accession>
<reference evidence="1 2" key="1">
    <citation type="submission" date="2016-11" db="EMBL/GenBank/DDBJ databases">
        <title>Mixed transmission modes and dynamic genome evolution in an obligate animal-bacterial symbiosis.</title>
        <authorList>
            <person name="Russell S.L."/>
            <person name="Corbett-Detig R.B."/>
            <person name="Cavanaugh C.M."/>
        </authorList>
    </citation>
    <scope>NUCLEOTIDE SEQUENCE [LARGE SCALE GENOMIC DNA]</scope>
    <source>
        <strain evidence="1">Sveles-Q1</strain>
    </source>
</reference>
<proteinExistence type="predicted"/>
<protein>
    <submittedName>
        <fullName evidence="1">Uncharacterized protein</fullName>
    </submittedName>
</protein>
<name>A0A1T2L4N1_9GAMM</name>
<sequence>MMQANGGEATLWTPLLAAGGIALAMCVSGSSLCATSGGGSSEECIDLEVNFAPGVFNSAPVCGGEELP</sequence>
<dbReference type="AlphaFoldDB" id="A0A1T2L4N1"/>
<dbReference type="EMBL" id="MPRL01000034">
    <property type="protein sequence ID" value="OOZ40068.1"/>
    <property type="molecule type" value="Genomic_DNA"/>
</dbReference>
<gene>
    <name evidence="1" type="ORF">BOW53_09225</name>
</gene>
<comment type="caution">
    <text evidence="1">The sequence shown here is derived from an EMBL/GenBank/DDBJ whole genome shotgun (WGS) entry which is preliminary data.</text>
</comment>
<evidence type="ECO:0000313" key="2">
    <source>
        <dbReference type="Proteomes" id="UP000191110"/>
    </source>
</evidence>
<organism evidence="1 2">
    <name type="scientific">Solemya pervernicosa gill symbiont</name>
    <dbReference type="NCBI Taxonomy" id="642797"/>
    <lineage>
        <taxon>Bacteria</taxon>
        <taxon>Pseudomonadati</taxon>
        <taxon>Pseudomonadota</taxon>
        <taxon>Gammaproteobacteria</taxon>
        <taxon>sulfur-oxidizing symbionts</taxon>
    </lineage>
</organism>